<name>A0ABV3L1C6_9RHOB</name>
<reference evidence="5 6" key="1">
    <citation type="submission" date="2024-07" db="EMBL/GenBank/DDBJ databases">
        <authorList>
            <person name="Kang M."/>
        </authorList>
    </citation>
    <scope>NUCLEOTIDE SEQUENCE [LARGE SCALE GENOMIC DNA]</scope>
    <source>
        <strain evidence="5 6">DFM31</strain>
    </source>
</reference>
<dbReference type="PANTHER" id="PTHR11103:SF18">
    <property type="entry name" value="SLR1189 PROTEIN"/>
    <property type="match status" value="1"/>
</dbReference>
<feature type="binding site" evidence="3">
    <location>
        <position position="295"/>
    </location>
    <ligand>
        <name>Zn(2+)</name>
        <dbReference type="ChEBI" id="CHEBI:29105"/>
    </ligand>
</feature>
<dbReference type="Gene3D" id="3.20.20.330">
    <property type="entry name" value="Homocysteine-binding-like domain"/>
    <property type="match status" value="1"/>
</dbReference>
<evidence type="ECO:0000256" key="3">
    <source>
        <dbReference type="PROSITE-ProRule" id="PRU00333"/>
    </source>
</evidence>
<proteinExistence type="predicted"/>
<evidence type="ECO:0000313" key="5">
    <source>
        <dbReference type="EMBL" id="MEV8465333.1"/>
    </source>
</evidence>
<comment type="caution">
    <text evidence="5">The sequence shown here is derived from an EMBL/GenBank/DDBJ whole genome shotgun (WGS) entry which is preliminary data.</text>
</comment>
<dbReference type="PROSITE" id="PS50970">
    <property type="entry name" value="HCY"/>
    <property type="match status" value="1"/>
</dbReference>
<dbReference type="PANTHER" id="PTHR11103">
    <property type="entry name" value="SLR1189 PROTEIN"/>
    <property type="match status" value="1"/>
</dbReference>
<protein>
    <submittedName>
        <fullName evidence="5">Homocysteine S-methyltransferase family protein</fullName>
    </submittedName>
</protein>
<gene>
    <name evidence="5" type="ORF">AB0T83_00875</name>
</gene>
<keyword evidence="3" id="KW-0479">Metal-binding</keyword>
<accession>A0ABV3L1C6</accession>
<dbReference type="EMBL" id="JBFBVU010000001">
    <property type="protein sequence ID" value="MEV8465333.1"/>
    <property type="molecule type" value="Genomic_DNA"/>
</dbReference>
<dbReference type="InterPro" id="IPR036589">
    <property type="entry name" value="HCY_dom_sf"/>
</dbReference>
<dbReference type="InterPro" id="IPR003726">
    <property type="entry name" value="HCY_dom"/>
</dbReference>
<organism evidence="5 6">
    <name type="scientific">Meridianimarinicoccus marinus</name>
    <dbReference type="NCBI Taxonomy" id="3231483"/>
    <lineage>
        <taxon>Bacteria</taxon>
        <taxon>Pseudomonadati</taxon>
        <taxon>Pseudomonadota</taxon>
        <taxon>Alphaproteobacteria</taxon>
        <taxon>Rhodobacterales</taxon>
        <taxon>Paracoccaceae</taxon>
        <taxon>Meridianimarinicoccus</taxon>
    </lineage>
</organism>
<feature type="binding site" evidence="3">
    <location>
        <position position="296"/>
    </location>
    <ligand>
        <name>Zn(2+)</name>
        <dbReference type="ChEBI" id="CHEBI:29105"/>
    </ligand>
</feature>
<feature type="domain" description="Hcy-binding" evidence="4">
    <location>
        <begin position="4"/>
        <end position="310"/>
    </location>
</feature>
<keyword evidence="6" id="KW-1185">Reference proteome</keyword>
<keyword evidence="3" id="KW-0862">Zinc</keyword>
<keyword evidence="1 3" id="KW-0489">Methyltransferase</keyword>
<evidence type="ECO:0000259" key="4">
    <source>
        <dbReference type="PROSITE" id="PS50970"/>
    </source>
</evidence>
<dbReference type="RefSeq" id="WP_366190745.1">
    <property type="nucleotide sequence ID" value="NZ_JBFBVU010000001.1"/>
</dbReference>
<sequence>MSRSRGLPRRADGGIYLTEGGTETEIMYRHGFELPEFSMLPLLDNPKAMGVLSGMYRALLDVAAAHKTAVYLTGLDYRASPDWGTKLGYSSEALADANLACIAFLREVSAPYADGLPDIRIGGIVGPRGDAYSLNAEITDASAEDYHSVQMATLKRAGVDMACAMTFNSVPEAVGAARAAAAQDVPLCMMLTLDSTARLKSGPSLGEAIPAIDAATDNSIDFYAINCSHPLEFEPALDGGDWIQRLRGLRPNASKMEKIALCKLNHLEEGDPVDLGERMGDLARRYPQMDVWGGCCGTWEKHLDQIAGQVLAVRAAG</sequence>
<dbReference type="SUPFAM" id="SSF82282">
    <property type="entry name" value="Homocysteine S-methyltransferase"/>
    <property type="match status" value="1"/>
</dbReference>
<comment type="cofactor">
    <cofactor evidence="3">
        <name>Zn(2+)</name>
        <dbReference type="ChEBI" id="CHEBI:29105"/>
    </cofactor>
</comment>
<dbReference type="Pfam" id="PF02574">
    <property type="entry name" value="S-methyl_trans"/>
    <property type="match status" value="1"/>
</dbReference>
<dbReference type="Proteomes" id="UP001553161">
    <property type="component" value="Unassembled WGS sequence"/>
</dbReference>
<keyword evidence="2 3" id="KW-0808">Transferase</keyword>
<feature type="binding site" evidence="3">
    <location>
        <position position="227"/>
    </location>
    <ligand>
        <name>Zn(2+)</name>
        <dbReference type="ChEBI" id="CHEBI:29105"/>
    </ligand>
</feature>
<evidence type="ECO:0000313" key="6">
    <source>
        <dbReference type="Proteomes" id="UP001553161"/>
    </source>
</evidence>
<evidence type="ECO:0000256" key="2">
    <source>
        <dbReference type="ARBA" id="ARBA00022679"/>
    </source>
</evidence>
<evidence type="ECO:0000256" key="1">
    <source>
        <dbReference type="ARBA" id="ARBA00022603"/>
    </source>
</evidence>